<dbReference type="OrthoDB" id="8335338at2"/>
<dbReference type="InterPro" id="IPR010221">
    <property type="entry name" value="VCBS_dom"/>
</dbReference>
<dbReference type="Proteomes" id="UP000285092">
    <property type="component" value="Unassembled WGS sequence"/>
</dbReference>
<dbReference type="InterPro" id="IPR055014">
    <property type="entry name" value="BapA_Bap-like_C"/>
</dbReference>
<dbReference type="Gene3D" id="2.60.40.10">
    <property type="entry name" value="Immunoglobulins"/>
    <property type="match status" value="3"/>
</dbReference>
<evidence type="ECO:0000259" key="2">
    <source>
        <dbReference type="Pfam" id="PF17936"/>
    </source>
</evidence>
<feature type="domain" description="Bacterial Ig" evidence="2">
    <location>
        <begin position="323"/>
        <end position="404"/>
    </location>
</feature>
<organism evidence="3 4">
    <name type="scientific">Pelagerythrobacter aerophilus</name>
    <dbReference type="NCBI Taxonomy" id="2306995"/>
    <lineage>
        <taxon>Bacteria</taxon>
        <taxon>Pseudomonadati</taxon>
        <taxon>Pseudomonadota</taxon>
        <taxon>Alphaproteobacteria</taxon>
        <taxon>Sphingomonadales</taxon>
        <taxon>Erythrobacteraceae</taxon>
        <taxon>Pelagerythrobacter</taxon>
    </lineage>
</organism>
<sequence length="1232" mass="123507">MEFPLTVETTADSESTTYTLAVGTFSETYDFAVAAGAETDASFTLTADSVATVLSDVEFTLQRELPDGTFEDVASTSGGGALDLLSLTVLGDNQVQVTADDLPPGNYRVVYEGGGLLSLGITLTLDVEFQTTTVDGDPVSGNVLANDVDAGEAVLEIDTGDGNFVAVTNGLVIEGEYGSLLINADGSYTYTPNDEAVGVGESEVFTYRLVNPDGTSDTATLTIDLVEGDTTSPDTTPPDAPTADVDDATGGVVSGTGEVGATITVYAPDGTTELGTGTVEADGTYSVTIPAQTDGEDLLVTATDAAGNESTPTTAEAPDLTPPAAPTADVDDGTGTLVTGTGEVGATITVYAPDGTTELGTGTVEADGTYSVTIPAQTDGEDLLVTATDAAGNESTPTTAEAPDLTLPAAPEAALETDTGVDGDGITSDGTVGISGLEDGASWEYSIDGGTSWVAGAGTSFELAAGEYAAGDVQVRQTDAAGNTGPSAQLGAVTVAVLLAVDDTATADLGARDSVTQAPVTDDNLQVLGLLDDGNATNSLAISVAEGTSGDVAIEVSQTSLLAVADAFNVEIYDSAGELIGVLTTGNDPLLGDVAGLGVLGVTSDNTLVANVTGLEPGDYTIVVRKGESTAGSLLDTDGNGLSLEELGEGGVVLGTENQALVLDSVETALNGEILPGIGLPLGTVVRNLLEPVLDTTTSLGAGELVEVLADGLNSLGLGASLDAVLGAVTEALLSNTLTVIQDTSVTATVTEHSFSAIGTPVTGNVIDPDAVASGEAGEDTAVPGTTVTQVENGAGEVQTLAGGSATIEGAYGTLVINADGSYSYTANGDSASIGLSDVFTYTISDGTNSVEATLTVEVAGEQVADDTAQAGIEYEYEVTAGDPIPDAVDYAWTGVLLGAPLGATGDLVSDSFIVAADTTQDVTLAVDAGSLLGVGGGVTVFVELLDTTSGTWSTYASYDGSQLLSLLGSGGTGDILVPDVPAGEYRVRADVNFGLVSVAGGVNIDVTSTVTHLDSFLVGQTFPAEGDLFANDLLGDVDPPLAISADGTTFTDVTSGTPVTVQGTYGALEVNADGTYTYTPNTAAHLTEPALDTFEYQVTLPSGEVEEGTLEVTVQPSGAGVPDADAAAFMSMFAADAIPLELADADGSETIAATGETGLPEFDLLEGQGTLEEVLDRYLGESGDDAPMPLATEPTGEIALVQTALDPVQDPLGYLGTDPRDDLDGSNVSVV</sequence>
<feature type="domain" description="Bacterial Ig" evidence="2">
    <location>
        <begin position="238"/>
        <end position="319"/>
    </location>
</feature>
<dbReference type="AlphaFoldDB" id="A0A418NLR4"/>
<dbReference type="NCBIfam" id="TIGR01965">
    <property type="entry name" value="VCBS_repeat"/>
    <property type="match status" value="2"/>
</dbReference>
<evidence type="ECO:0000313" key="4">
    <source>
        <dbReference type="Proteomes" id="UP000285092"/>
    </source>
</evidence>
<dbReference type="InterPro" id="IPR041498">
    <property type="entry name" value="Big_6"/>
</dbReference>
<evidence type="ECO:0000313" key="3">
    <source>
        <dbReference type="EMBL" id="RIV80797.1"/>
    </source>
</evidence>
<evidence type="ECO:0000256" key="1">
    <source>
        <dbReference type="SAM" id="MobiDB-lite"/>
    </source>
</evidence>
<comment type="caution">
    <text evidence="3">The sequence shown here is derived from an EMBL/GenBank/DDBJ whole genome shotgun (WGS) entry which is preliminary data.</text>
</comment>
<dbReference type="NCBIfam" id="NF045619">
    <property type="entry name" value="adhes_GNV_Cterm"/>
    <property type="match status" value="1"/>
</dbReference>
<reference evidence="3 4" key="1">
    <citation type="submission" date="2018-08" db="EMBL/GenBank/DDBJ databases">
        <title>Altererythrobacter sp.Ery1 and Ery12, the genome sequencing of novel strains in genus Alterythrobacter.</title>
        <authorList>
            <person name="Cheng H."/>
            <person name="Wu Y.-H."/>
            <person name="Fang C."/>
            <person name="Xu X.-W."/>
        </authorList>
    </citation>
    <scope>NUCLEOTIDE SEQUENCE [LARGE SCALE GENOMIC DNA]</scope>
    <source>
        <strain evidence="3 4">Ery1</strain>
    </source>
</reference>
<feature type="region of interest" description="Disordered" evidence="1">
    <location>
        <begin position="308"/>
        <end position="331"/>
    </location>
</feature>
<name>A0A418NLR4_9SPHN</name>
<dbReference type="InterPro" id="IPR013783">
    <property type="entry name" value="Ig-like_fold"/>
</dbReference>
<proteinExistence type="predicted"/>
<keyword evidence="4" id="KW-1185">Reference proteome</keyword>
<accession>A0A418NLR4</accession>
<dbReference type="Pfam" id="PF17936">
    <property type="entry name" value="Big_6"/>
    <property type="match status" value="2"/>
</dbReference>
<dbReference type="Pfam" id="PF17963">
    <property type="entry name" value="Big_9"/>
    <property type="match status" value="2"/>
</dbReference>
<feature type="region of interest" description="Disordered" evidence="1">
    <location>
        <begin position="228"/>
        <end position="252"/>
    </location>
</feature>
<dbReference type="NCBIfam" id="NF033510">
    <property type="entry name" value="Ca_tandemer"/>
    <property type="match status" value="2"/>
</dbReference>
<protein>
    <recommendedName>
        <fullName evidence="2">Bacterial Ig domain-containing protein</fullName>
    </recommendedName>
</protein>
<feature type="region of interest" description="Disordered" evidence="1">
    <location>
        <begin position="1211"/>
        <end position="1232"/>
    </location>
</feature>
<gene>
    <name evidence="3" type="ORF">D2V04_02120</name>
</gene>
<dbReference type="RefSeq" id="WP_119511706.1">
    <property type="nucleotide sequence ID" value="NZ_QXFK01000008.1"/>
</dbReference>
<dbReference type="EMBL" id="QXFK01000008">
    <property type="protein sequence ID" value="RIV80797.1"/>
    <property type="molecule type" value="Genomic_DNA"/>
</dbReference>